<gene>
    <name evidence="2" type="ORF">CDEB00056_LOCUS7649</name>
</gene>
<evidence type="ECO:0000313" key="2">
    <source>
        <dbReference type="EMBL" id="CAE0462808.1"/>
    </source>
</evidence>
<feature type="signal peptide" evidence="1">
    <location>
        <begin position="1"/>
        <end position="27"/>
    </location>
</feature>
<sequence>MNPSRKGLRVFLSFAALCVFFVTWTKSISHNVGIDAQPEDNLNENVSFLPVSGDPNDVLNRKLQLDQEQSFAEIEQSNVPWSGIENAEWCQSPTEPPLPYGNCEYDSWVFRIPVYGGLTNALHFIMKGAIWAFEEEVCFYVDEWSPTQSRLGAREPVEDSISPFLERYFERIGMPKDSEPIQKALNSNQVITPTYQQIQRHEYGRFSSGLTAIDNDVRHKKRSLEILKLRDIDNILLKKQFLHRFFRILPQLRYLACSRLRAQGLEDEYMTLSVRRGDKVLEFELELSLMPYIEKAEIAIQTHFGGAPPTIFVASDDCSVMQEFRELRPNWRFVGECDNATEDNGFVIADMKMWTTEQTDRHYEKFISEMIAMASAKYFIGVSTTNVTYWVYFMRHSNARDDTFALVDADGNLAVH</sequence>
<dbReference type="AlphaFoldDB" id="A0A7S3Q1T0"/>
<name>A0A7S3Q1T0_9STRA</name>
<protein>
    <submittedName>
        <fullName evidence="2">Uncharacterized protein</fullName>
    </submittedName>
</protein>
<feature type="chain" id="PRO_5031007598" evidence="1">
    <location>
        <begin position="28"/>
        <end position="416"/>
    </location>
</feature>
<reference evidence="2" key="1">
    <citation type="submission" date="2021-01" db="EMBL/GenBank/DDBJ databases">
        <authorList>
            <person name="Corre E."/>
            <person name="Pelletier E."/>
            <person name="Niang G."/>
            <person name="Scheremetjew M."/>
            <person name="Finn R."/>
            <person name="Kale V."/>
            <person name="Holt S."/>
            <person name="Cochrane G."/>
            <person name="Meng A."/>
            <person name="Brown T."/>
            <person name="Cohen L."/>
        </authorList>
    </citation>
    <scope>NUCLEOTIDE SEQUENCE</scope>
    <source>
        <strain evidence="2">MM31A-1</strain>
    </source>
</reference>
<evidence type="ECO:0000256" key="1">
    <source>
        <dbReference type="SAM" id="SignalP"/>
    </source>
</evidence>
<accession>A0A7S3Q1T0</accession>
<dbReference type="EMBL" id="HBIO01009892">
    <property type="protein sequence ID" value="CAE0462808.1"/>
    <property type="molecule type" value="Transcribed_RNA"/>
</dbReference>
<dbReference type="Gene3D" id="3.40.50.11350">
    <property type="match status" value="1"/>
</dbReference>
<dbReference type="GO" id="GO:0006487">
    <property type="term" value="P:protein N-linked glycosylation"/>
    <property type="evidence" value="ECO:0007669"/>
    <property type="project" value="TreeGrafter"/>
</dbReference>
<dbReference type="GO" id="GO:0046921">
    <property type="term" value="F:alpha-(1-&gt;6)-fucosyltransferase activity"/>
    <property type="evidence" value="ECO:0007669"/>
    <property type="project" value="TreeGrafter"/>
</dbReference>
<organism evidence="2">
    <name type="scientific">Chaetoceros debilis</name>
    <dbReference type="NCBI Taxonomy" id="122233"/>
    <lineage>
        <taxon>Eukaryota</taxon>
        <taxon>Sar</taxon>
        <taxon>Stramenopiles</taxon>
        <taxon>Ochrophyta</taxon>
        <taxon>Bacillariophyta</taxon>
        <taxon>Coscinodiscophyceae</taxon>
        <taxon>Chaetocerotophycidae</taxon>
        <taxon>Chaetocerotales</taxon>
        <taxon>Chaetocerotaceae</taxon>
        <taxon>Chaetoceros</taxon>
    </lineage>
</organism>
<dbReference type="PANTHER" id="PTHR13132">
    <property type="entry name" value="ALPHA- 1,6 -FUCOSYLTRANSFERASE"/>
    <property type="match status" value="1"/>
</dbReference>
<proteinExistence type="predicted"/>
<keyword evidence="1" id="KW-0732">Signal</keyword>
<dbReference type="PANTHER" id="PTHR13132:SF29">
    <property type="entry name" value="ALPHA-(1,6)-FUCOSYLTRANSFERASE"/>
    <property type="match status" value="1"/>
</dbReference>